<dbReference type="GeneID" id="25321149"/>
<name>A0A0F4YG08_RASE3</name>
<evidence type="ECO:0000313" key="2">
    <source>
        <dbReference type="Proteomes" id="UP000053958"/>
    </source>
</evidence>
<reference evidence="1 2" key="1">
    <citation type="submission" date="2015-04" db="EMBL/GenBank/DDBJ databases">
        <authorList>
            <person name="Heijne W.H."/>
            <person name="Fedorova N.D."/>
            <person name="Nierman W.C."/>
            <person name="Vollebregt A.W."/>
            <person name="Zhao Z."/>
            <person name="Wu L."/>
            <person name="Kumar M."/>
            <person name="Stam H."/>
            <person name="van den Berg M.A."/>
            <person name="Pel H.J."/>
        </authorList>
    </citation>
    <scope>NUCLEOTIDE SEQUENCE [LARGE SCALE GENOMIC DNA]</scope>
    <source>
        <strain evidence="1 2">CBS 393.64</strain>
    </source>
</reference>
<dbReference type="EMBL" id="LASV01000700">
    <property type="protein sequence ID" value="KKA17167.1"/>
    <property type="molecule type" value="Genomic_DNA"/>
</dbReference>
<keyword evidence="2" id="KW-1185">Reference proteome</keyword>
<accession>A0A0F4YG08</accession>
<proteinExistence type="predicted"/>
<protein>
    <submittedName>
        <fullName evidence="1">Uncharacterized protein</fullName>
    </submittedName>
</protein>
<organism evidence="1 2">
    <name type="scientific">Rasamsonia emersonii (strain ATCC 16479 / CBS 393.64 / IMI 116815)</name>
    <dbReference type="NCBI Taxonomy" id="1408163"/>
    <lineage>
        <taxon>Eukaryota</taxon>
        <taxon>Fungi</taxon>
        <taxon>Dikarya</taxon>
        <taxon>Ascomycota</taxon>
        <taxon>Pezizomycotina</taxon>
        <taxon>Eurotiomycetes</taxon>
        <taxon>Eurotiomycetidae</taxon>
        <taxon>Eurotiales</taxon>
        <taxon>Trichocomaceae</taxon>
        <taxon>Rasamsonia</taxon>
    </lineage>
</organism>
<gene>
    <name evidence="1" type="ORF">T310_9179</name>
</gene>
<dbReference type="RefSeq" id="XP_013323779.1">
    <property type="nucleotide sequence ID" value="XM_013468325.1"/>
</dbReference>
<comment type="caution">
    <text evidence="1">The sequence shown here is derived from an EMBL/GenBank/DDBJ whole genome shotgun (WGS) entry which is preliminary data.</text>
</comment>
<dbReference type="AlphaFoldDB" id="A0A0F4YG08"/>
<evidence type="ECO:0000313" key="1">
    <source>
        <dbReference type="EMBL" id="KKA17167.1"/>
    </source>
</evidence>
<sequence>MTAARRWIFLRQVLDTACSSLMRNNCLPRNLLAHCRERTRILVPALWRGNALFRGAVSPPCLLRIRITGLYVQCLAYIGTTFSHAAYSLVYYTIV</sequence>
<dbReference type="Proteomes" id="UP000053958">
    <property type="component" value="Unassembled WGS sequence"/>
</dbReference>